<dbReference type="PANTHER" id="PTHR44858">
    <property type="entry name" value="TETRATRICOPEPTIDE REPEAT PROTEIN 6"/>
    <property type="match status" value="1"/>
</dbReference>
<gene>
    <name evidence="4" type="ORF">DVK85_04825</name>
</gene>
<evidence type="ECO:0000313" key="4">
    <source>
        <dbReference type="EMBL" id="AXG73587.1"/>
    </source>
</evidence>
<dbReference type="SMART" id="SM00028">
    <property type="entry name" value="TPR"/>
    <property type="match status" value="4"/>
</dbReference>
<reference evidence="4 5" key="1">
    <citation type="submission" date="2018-07" db="EMBL/GenBank/DDBJ databases">
        <title>Complete genome sequence of Flavobacterium arcticum type strain SM1502T.</title>
        <authorList>
            <person name="Li Y."/>
            <person name="Li D.-D."/>
        </authorList>
    </citation>
    <scope>NUCLEOTIDE SEQUENCE [LARGE SCALE GENOMIC DNA]</scope>
    <source>
        <strain evidence="4 5">SM1502</strain>
    </source>
</reference>
<evidence type="ECO:0000256" key="3">
    <source>
        <dbReference type="PROSITE-ProRule" id="PRU00339"/>
    </source>
</evidence>
<keyword evidence="1" id="KW-0677">Repeat</keyword>
<dbReference type="RefSeq" id="WP_114677347.1">
    <property type="nucleotide sequence ID" value="NZ_CP031188.1"/>
</dbReference>
<keyword evidence="5" id="KW-1185">Reference proteome</keyword>
<dbReference type="PANTHER" id="PTHR44858:SF1">
    <property type="entry name" value="UDP-N-ACETYLGLUCOSAMINE--PEPTIDE N-ACETYLGLUCOSAMINYLTRANSFERASE SPINDLY-RELATED"/>
    <property type="match status" value="1"/>
</dbReference>
<dbReference type="PROSITE" id="PS50293">
    <property type="entry name" value="TPR_REGION"/>
    <property type="match status" value="1"/>
</dbReference>
<evidence type="ECO:0000313" key="5">
    <source>
        <dbReference type="Proteomes" id="UP000253951"/>
    </source>
</evidence>
<dbReference type="Proteomes" id="UP000253951">
    <property type="component" value="Chromosome"/>
</dbReference>
<protein>
    <submittedName>
        <fullName evidence="4">Tetratricopeptide repeat protein</fullName>
    </submittedName>
</protein>
<dbReference type="Gene3D" id="1.25.40.10">
    <property type="entry name" value="Tetratricopeptide repeat domain"/>
    <property type="match status" value="1"/>
</dbReference>
<evidence type="ECO:0000256" key="2">
    <source>
        <dbReference type="ARBA" id="ARBA00022803"/>
    </source>
</evidence>
<evidence type="ECO:0000256" key="1">
    <source>
        <dbReference type="ARBA" id="ARBA00022737"/>
    </source>
</evidence>
<proteinExistence type="predicted"/>
<dbReference type="OrthoDB" id="1159555at2"/>
<dbReference type="Pfam" id="PF00515">
    <property type="entry name" value="TPR_1"/>
    <property type="match status" value="1"/>
</dbReference>
<sequence>MDEGLYKPINLHDFIKESPLLNPFKEHYPDYLGQLLERTFHFWNLEEIEKAKEQIAIYNSNFEGFHLGILIEFAIDFDNLDAEKTIIYLNSIPENHRNEPDIGDMYYRIKAALYFSLLDIDLAREECVIGIGFGFGSEELYYLRAMCSALRNLHNEAIPDYITALKGDFKRDEITVNLAYSYLRVRKMRKAFKLHKSVVDKFPDNHKIQYNTGLCYKHFRKYSKAVEYFDKAIALNPDEAAYRLTRGRVLMRLRRHNEAQLDLVYAQESDISLAEELLNINTEVLERKITSRTANKKVLKLLRRIYLQNEGY</sequence>
<keyword evidence="2 3" id="KW-0802">TPR repeat</keyword>
<dbReference type="EMBL" id="CP031188">
    <property type="protein sequence ID" value="AXG73587.1"/>
    <property type="molecule type" value="Genomic_DNA"/>
</dbReference>
<accession>A0A345HAH7</accession>
<dbReference type="InterPro" id="IPR019734">
    <property type="entry name" value="TPR_rpt"/>
</dbReference>
<dbReference type="KEGG" id="fat:DVK85_04825"/>
<dbReference type="PROSITE" id="PS50005">
    <property type="entry name" value="TPR"/>
    <property type="match status" value="1"/>
</dbReference>
<organism evidence="4 5">
    <name type="scientific">Flavobacterium arcticum</name>
    <dbReference type="NCBI Taxonomy" id="1784713"/>
    <lineage>
        <taxon>Bacteria</taxon>
        <taxon>Pseudomonadati</taxon>
        <taxon>Bacteroidota</taxon>
        <taxon>Flavobacteriia</taxon>
        <taxon>Flavobacteriales</taxon>
        <taxon>Flavobacteriaceae</taxon>
        <taxon>Flavobacterium</taxon>
    </lineage>
</organism>
<dbReference type="SUPFAM" id="SSF48452">
    <property type="entry name" value="TPR-like"/>
    <property type="match status" value="1"/>
</dbReference>
<feature type="repeat" description="TPR" evidence="3">
    <location>
        <begin position="206"/>
        <end position="239"/>
    </location>
</feature>
<dbReference type="InterPro" id="IPR011990">
    <property type="entry name" value="TPR-like_helical_dom_sf"/>
</dbReference>
<dbReference type="InterPro" id="IPR050498">
    <property type="entry name" value="Ycf3"/>
</dbReference>
<name>A0A345HAH7_9FLAO</name>
<dbReference type="AlphaFoldDB" id="A0A345HAH7"/>